<dbReference type="InterPro" id="IPR051906">
    <property type="entry name" value="TolC-like"/>
</dbReference>
<evidence type="ECO:0000256" key="8">
    <source>
        <dbReference type="SAM" id="Coils"/>
    </source>
</evidence>
<keyword evidence="8" id="KW-0175">Coiled coil</keyword>
<comment type="similarity">
    <text evidence="2">Belongs to the outer membrane factor (OMF) (TC 1.B.17) family.</text>
</comment>
<evidence type="ECO:0000313" key="11">
    <source>
        <dbReference type="Proteomes" id="UP000077786"/>
    </source>
</evidence>
<dbReference type="EMBL" id="LUTU01000019">
    <property type="protein sequence ID" value="OAJ66222.1"/>
    <property type="molecule type" value="Genomic_DNA"/>
</dbReference>
<dbReference type="Pfam" id="PF02321">
    <property type="entry name" value="OEP"/>
    <property type="match status" value="2"/>
</dbReference>
<dbReference type="PANTHER" id="PTHR30026:SF20">
    <property type="entry name" value="OUTER MEMBRANE PROTEIN TOLC"/>
    <property type="match status" value="1"/>
</dbReference>
<protein>
    <submittedName>
        <fullName evidence="10">Cobalt transporter</fullName>
    </submittedName>
</protein>
<name>A0A1B6VG67_9PROT</name>
<comment type="subcellular location">
    <subcellularLocation>
        <location evidence="1">Cell outer membrane</location>
    </subcellularLocation>
</comment>
<reference evidence="10 11" key="1">
    <citation type="submission" date="2016-03" db="EMBL/GenBank/DDBJ databases">
        <title>Draft genome sequence of Gluconobacter cerinus strain CECT 9110.</title>
        <authorList>
            <person name="Sainz F."/>
            <person name="Mas A."/>
            <person name="Torija M.J."/>
        </authorList>
    </citation>
    <scope>NUCLEOTIDE SEQUENCE [LARGE SCALE GENOMIC DNA]</scope>
    <source>
        <strain evidence="10 11">CECT 9110</strain>
    </source>
</reference>
<evidence type="ECO:0000256" key="1">
    <source>
        <dbReference type="ARBA" id="ARBA00004442"/>
    </source>
</evidence>
<evidence type="ECO:0000256" key="6">
    <source>
        <dbReference type="ARBA" id="ARBA00023136"/>
    </source>
</evidence>
<keyword evidence="6" id="KW-0472">Membrane</keyword>
<dbReference type="PANTHER" id="PTHR30026">
    <property type="entry name" value="OUTER MEMBRANE PROTEIN TOLC"/>
    <property type="match status" value="1"/>
</dbReference>
<keyword evidence="9" id="KW-0732">Signal</keyword>
<accession>A0A1B6VG67</accession>
<dbReference type="SUPFAM" id="SSF56954">
    <property type="entry name" value="Outer membrane efflux proteins (OEP)"/>
    <property type="match status" value="1"/>
</dbReference>
<dbReference type="RefSeq" id="WP_232309375.1">
    <property type="nucleotide sequence ID" value="NZ_LUTU01000019.1"/>
</dbReference>
<evidence type="ECO:0000313" key="10">
    <source>
        <dbReference type="EMBL" id="OAJ66222.1"/>
    </source>
</evidence>
<feature type="signal peptide" evidence="9">
    <location>
        <begin position="1"/>
        <end position="32"/>
    </location>
</feature>
<gene>
    <name evidence="10" type="ORF">A0123_03173</name>
</gene>
<evidence type="ECO:0000256" key="7">
    <source>
        <dbReference type="ARBA" id="ARBA00023237"/>
    </source>
</evidence>
<keyword evidence="7" id="KW-0998">Cell outer membrane</keyword>
<evidence type="ECO:0000256" key="5">
    <source>
        <dbReference type="ARBA" id="ARBA00022692"/>
    </source>
</evidence>
<proteinExistence type="inferred from homology"/>
<sequence>MRFPAHICFVASRRMALACLLSVGWFPTLALSADDTVIPLHTALGAAWDNDPVRQELATNAQSADARAAAAKSWFAGGPILTASYSDDRASGTNLGYITWQGGVSVPLWLPGQGSATEHLAQADAKAALARVEVERMAIAVRVLEQSGAAILADRRVIAAHMLVRSMEHIASLTSQSKAQGETTGVEMQAVNAQLADVRSELAEAEENQTQTRAELLSLLGIPGLPDILSAQAPWLARIPTGNLQALENLDPRIQSAHRAVVAAEEDMHLARSSFMPNPEIGIDAIDEGQYGSPWATQVGVNVRVPLPSDVTHTPLLSAARDRLAAATRAEVQARRAVHTELVQVMARVKAAHEMLLQSQTSASQTMKRADSMEHSWRLGETPLIEALRARTDAWRALLTLNQAEVAWHSAIVRICISTGTLP</sequence>
<evidence type="ECO:0000256" key="3">
    <source>
        <dbReference type="ARBA" id="ARBA00022448"/>
    </source>
</evidence>
<dbReference type="Gene3D" id="1.20.1600.10">
    <property type="entry name" value="Outer membrane efflux proteins (OEP)"/>
    <property type="match status" value="1"/>
</dbReference>
<dbReference type="GO" id="GO:1990281">
    <property type="term" value="C:efflux pump complex"/>
    <property type="evidence" value="ECO:0007669"/>
    <property type="project" value="TreeGrafter"/>
</dbReference>
<dbReference type="GO" id="GO:0015288">
    <property type="term" value="F:porin activity"/>
    <property type="evidence" value="ECO:0007669"/>
    <property type="project" value="TreeGrafter"/>
</dbReference>
<dbReference type="InterPro" id="IPR003423">
    <property type="entry name" value="OMP_efflux"/>
</dbReference>
<keyword evidence="3" id="KW-0813">Transport</keyword>
<dbReference type="GO" id="GO:0015562">
    <property type="term" value="F:efflux transmembrane transporter activity"/>
    <property type="evidence" value="ECO:0007669"/>
    <property type="project" value="InterPro"/>
</dbReference>
<keyword evidence="5" id="KW-0812">Transmembrane</keyword>
<evidence type="ECO:0000256" key="4">
    <source>
        <dbReference type="ARBA" id="ARBA00022452"/>
    </source>
</evidence>
<feature type="coiled-coil region" evidence="8">
    <location>
        <begin position="188"/>
        <end position="215"/>
    </location>
</feature>
<dbReference type="PATRIC" id="fig|38307.3.peg.3316"/>
<dbReference type="GO" id="GO:0009279">
    <property type="term" value="C:cell outer membrane"/>
    <property type="evidence" value="ECO:0007669"/>
    <property type="project" value="UniProtKB-SubCell"/>
</dbReference>
<dbReference type="Proteomes" id="UP000077786">
    <property type="component" value="Unassembled WGS sequence"/>
</dbReference>
<evidence type="ECO:0000256" key="2">
    <source>
        <dbReference type="ARBA" id="ARBA00007613"/>
    </source>
</evidence>
<organism evidence="10 11">
    <name type="scientific">Gluconobacter cerinus</name>
    <dbReference type="NCBI Taxonomy" id="38307"/>
    <lineage>
        <taxon>Bacteria</taxon>
        <taxon>Pseudomonadati</taxon>
        <taxon>Pseudomonadota</taxon>
        <taxon>Alphaproteobacteria</taxon>
        <taxon>Acetobacterales</taxon>
        <taxon>Acetobacteraceae</taxon>
        <taxon>Gluconobacter</taxon>
    </lineage>
</organism>
<dbReference type="AlphaFoldDB" id="A0A1B6VG67"/>
<evidence type="ECO:0000256" key="9">
    <source>
        <dbReference type="SAM" id="SignalP"/>
    </source>
</evidence>
<feature type="chain" id="PRO_5008589922" evidence="9">
    <location>
        <begin position="33"/>
        <end position="423"/>
    </location>
</feature>
<keyword evidence="4" id="KW-1134">Transmembrane beta strand</keyword>
<comment type="caution">
    <text evidence="10">The sequence shown here is derived from an EMBL/GenBank/DDBJ whole genome shotgun (WGS) entry which is preliminary data.</text>
</comment>